<reference evidence="1" key="1">
    <citation type="submission" date="2023-01" db="EMBL/GenBank/DDBJ databases">
        <title>The growth and conidiation of Purpureocillium lavendulum are regulated by nitrogen source and histone H3K14 acetylation.</title>
        <authorList>
            <person name="Tang P."/>
            <person name="Han J."/>
            <person name="Zhang C."/>
            <person name="Tang P."/>
            <person name="Qi F."/>
            <person name="Zhang K."/>
            <person name="Liang L."/>
        </authorList>
    </citation>
    <scope>NUCLEOTIDE SEQUENCE</scope>
    <source>
        <strain evidence="1">YMF1.00683</strain>
    </source>
</reference>
<sequence>MKIDCEVRFGSGHLQEGSKLTLGDTDVAAAEKEKASPTFAPTRNTTAADNADMIRQEKLGGSSVVAFHGNMACNISYTAEFPVVAGRRISTGPRRLNRLTNNKWLYLQISNHPQHEAI</sequence>
<dbReference type="AlphaFoldDB" id="A0AB34FJG5"/>
<protein>
    <submittedName>
        <fullName evidence="1">Uncharacterized protein</fullName>
    </submittedName>
</protein>
<proteinExistence type="predicted"/>
<keyword evidence="2" id="KW-1185">Reference proteome</keyword>
<organism evidence="1 2">
    <name type="scientific">Purpureocillium lavendulum</name>
    <dbReference type="NCBI Taxonomy" id="1247861"/>
    <lineage>
        <taxon>Eukaryota</taxon>
        <taxon>Fungi</taxon>
        <taxon>Dikarya</taxon>
        <taxon>Ascomycota</taxon>
        <taxon>Pezizomycotina</taxon>
        <taxon>Sordariomycetes</taxon>
        <taxon>Hypocreomycetidae</taxon>
        <taxon>Hypocreales</taxon>
        <taxon>Ophiocordycipitaceae</taxon>
        <taxon>Purpureocillium</taxon>
    </lineage>
</organism>
<dbReference type="Proteomes" id="UP001163105">
    <property type="component" value="Unassembled WGS sequence"/>
</dbReference>
<evidence type="ECO:0000313" key="1">
    <source>
        <dbReference type="EMBL" id="KAJ6439197.1"/>
    </source>
</evidence>
<name>A0AB34FJG5_9HYPO</name>
<dbReference type="EMBL" id="JAQHRD010000007">
    <property type="protein sequence ID" value="KAJ6439197.1"/>
    <property type="molecule type" value="Genomic_DNA"/>
</dbReference>
<gene>
    <name evidence="1" type="ORF">O9K51_08609</name>
</gene>
<accession>A0AB34FJG5</accession>
<comment type="caution">
    <text evidence="1">The sequence shown here is derived from an EMBL/GenBank/DDBJ whole genome shotgun (WGS) entry which is preliminary data.</text>
</comment>
<evidence type="ECO:0000313" key="2">
    <source>
        <dbReference type="Proteomes" id="UP001163105"/>
    </source>
</evidence>